<accession>A0A7J8Y3F3</accession>
<proteinExistence type="predicted"/>
<feature type="non-terminal residue" evidence="1">
    <location>
        <position position="1"/>
    </location>
</feature>
<keyword evidence="2" id="KW-1185">Reference proteome</keyword>
<evidence type="ECO:0000313" key="1">
    <source>
        <dbReference type="EMBL" id="MBA0694096.1"/>
    </source>
</evidence>
<dbReference type="Proteomes" id="UP000593577">
    <property type="component" value="Unassembled WGS sequence"/>
</dbReference>
<protein>
    <submittedName>
        <fullName evidence="1">Uncharacterized protein</fullName>
    </submittedName>
</protein>
<sequence>MHREKGNSLMEGYVSELWDFTHISITQNNLQEMKEIWDQQDDETNQLFYCHYVDLVPTVEEYTTLLLCLKIQADKAYSRAVNVPTFLKKLTSITRIREQWVIAWIDYLGISIHEEKLMNLTKEFQKNVMSQLTQLLAGGLEKGKSPMVNAGDDNEDPAYPS</sequence>
<dbReference type="AlphaFoldDB" id="A0A7J8Y3F3"/>
<evidence type="ECO:0000313" key="2">
    <source>
        <dbReference type="Proteomes" id="UP000593577"/>
    </source>
</evidence>
<gene>
    <name evidence="1" type="ORF">Goari_004423</name>
</gene>
<dbReference type="EMBL" id="JABFAA010000010">
    <property type="protein sequence ID" value="MBA0694096.1"/>
    <property type="molecule type" value="Genomic_DNA"/>
</dbReference>
<organism evidence="1 2">
    <name type="scientific">Gossypium aridum</name>
    <name type="common">American cotton</name>
    <name type="synonym">Erioxylum aridum</name>
    <dbReference type="NCBI Taxonomy" id="34290"/>
    <lineage>
        <taxon>Eukaryota</taxon>
        <taxon>Viridiplantae</taxon>
        <taxon>Streptophyta</taxon>
        <taxon>Embryophyta</taxon>
        <taxon>Tracheophyta</taxon>
        <taxon>Spermatophyta</taxon>
        <taxon>Magnoliopsida</taxon>
        <taxon>eudicotyledons</taxon>
        <taxon>Gunneridae</taxon>
        <taxon>Pentapetalae</taxon>
        <taxon>rosids</taxon>
        <taxon>malvids</taxon>
        <taxon>Malvales</taxon>
        <taxon>Malvaceae</taxon>
        <taxon>Malvoideae</taxon>
        <taxon>Gossypium</taxon>
    </lineage>
</organism>
<comment type="caution">
    <text evidence="1">The sequence shown here is derived from an EMBL/GenBank/DDBJ whole genome shotgun (WGS) entry which is preliminary data.</text>
</comment>
<reference evidence="1 2" key="1">
    <citation type="journal article" date="2019" name="Genome Biol. Evol.">
        <title>Insights into the evolution of the New World diploid cottons (Gossypium, subgenus Houzingenia) based on genome sequencing.</title>
        <authorList>
            <person name="Grover C.E."/>
            <person name="Arick M.A. 2nd"/>
            <person name="Thrash A."/>
            <person name="Conover J.L."/>
            <person name="Sanders W.S."/>
            <person name="Peterson D.G."/>
            <person name="Frelichowski J.E."/>
            <person name="Scheffler J.A."/>
            <person name="Scheffler B.E."/>
            <person name="Wendel J.F."/>
        </authorList>
    </citation>
    <scope>NUCLEOTIDE SEQUENCE [LARGE SCALE GENOMIC DNA]</scope>
    <source>
        <strain evidence="1">185</strain>
        <tissue evidence="1">Leaf</tissue>
    </source>
</reference>
<name>A0A7J8Y3F3_GOSAI</name>